<dbReference type="SUPFAM" id="SSF51445">
    <property type="entry name" value="(Trans)glycosidases"/>
    <property type="match status" value="1"/>
</dbReference>
<protein>
    <recommendedName>
        <fullName evidence="3">alpha-L-fucosidase</fullName>
        <ecNumber evidence="3">3.2.1.51</ecNumber>
    </recommendedName>
</protein>
<evidence type="ECO:0000259" key="9">
    <source>
        <dbReference type="Pfam" id="PF01120"/>
    </source>
</evidence>
<dbReference type="EMBL" id="VYQF01000006">
    <property type="protein sequence ID" value="KAA9037191.1"/>
    <property type="molecule type" value="Genomic_DNA"/>
</dbReference>
<keyword evidence="4 8" id="KW-0732">Signal</keyword>
<feature type="site" description="May be important for catalysis" evidence="7">
    <location>
        <position position="269"/>
    </location>
</feature>
<dbReference type="PIRSF" id="PIRSF001092">
    <property type="entry name" value="Alpha-L-fucosidase"/>
    <property type="match status" value="1"/>
</dbReference>
<dbReference type="PANTHER" id="PTHR10030:SF37">
    <property type="entry name" value="ALPHA-L-FUCOSIDASE-RELATED"/>
    <property type="match status" value="1"/>
</dbReference>
<feature type="signal peptide" evidence="8">
    <location>
        <begin position="1"/>
        <end position="25"/>
    </location>
</feature>
<comment type="caution">
    <text evidence="10">The sequence shown here is derived from an EMBL/GenBank/DDBJ whole genome shotgun (WGS) entry which is preliminary data.</text>
</comment>
<proteinExistence type="inferred from homology"/>
<organism evidence="10 11">
    <name type="scientific">Ginsengibacter hankyongi</name>
    <dbReference type="NCBI Taxonomy" id="2607284"/>
    <lineage>
        <taxon>Bacteria</taxon>
        <taxon>Pseudomonadati</taxon>
        <taxon>Bacteroidota</taxon>
        <taxon>Chitinophagia</taxon>
        <taxon>Chitinophagales</taxon>
        <taxon>Chitinophagaceae</taxon>
        <taxon>Ginsengibacter</taxon>
    </lineage>
</organism>
<dbReference type="RefSeq" id="WP_150416119.1">
    <property type="nucleotide sequence ID" value="NZ_VYQF01000006.1"/>
</dbReference>
<keyword evidence="6" id="KW-0326">Glycosidase</keyword>
<accession>A0A5J5IDU5</accession>
<dbReference type="AlphaFoldDB" id="A0A5J5IDU5"/>
<evidence type="ECO:0000256" key="3">
    <source>
        <dbReference type="ARBA" id="ARBA00012662"/>
    </source>
</evidence>
<evidence type="ECO:0000256" key="7">
    <source>
        <dbReference type="PIRSR" id="PIRSR001092-1"/>
    </source>
</evidence>
<dbReference type="PRINTS" id="PR00741">
    <property type="entry name" value="GLHYDRLASE29"/>
</dbReference>
<dbReference type="PANTHER" id="PTHR10030">
    <property type="entry name" value="ALPHA-L-FUCOSIDASE"/>
    <property type="match status" value="1"/>
</dbReference>
<dbReference type="Pfam" id="PF01120">
    <property type="entry name" value="Alpha_L_fucos"/>
    <property type="match status" value="1"/>
</dbReference>
<sequence>MKKNSVCLYLITVPLLLLHLGTISAQQKTNPDSIRKKMQWFADAKLGIFIHWGIYSVNGIDESWSFHNKKISYENYMKQLKGFTASKYNPQAWADLIKESGAGYAVITTKHHDGVALWPTKQHHYNVMDNTPAKRDVLKPFYKALDKDGIRRGAYFSLIDWSYPDYPGFLKDSSRYKVSDDPRRWEKFQHFFQAQIAEVNQLYRPDLWWFDGDWEHSPEEWQAKKVREEILNVNPLAIINGRLQGYGDYETPEQNFPVSRPKFNWWELCMTTNNNWGYHPDDTNYKTPFEVISIFVDVVSNGGNLLLDIGPKEDGTIPPEQVHILRELGKWNKKNGEAIFGKVPGLPQGHFYGPTTLSKDSTILYLFLPGQTTGNIMVKGLVSTIKDIQVLGTTVHLKPKIVGKISWSAVPGLVFINVPQKYKDPYITVLKLNLDKPVQLYGGHGGLN</sequence>
<comment type="similarity">
    <text evidence="2">Belongs to the glycosyl hydrolase 29 family.</text>
</comment>
<dbReference type="InterPro" id="IPR017853">
    <property type="entry name" value="GH"/>
</dbReference>
<evidence type="ECO:0000313" key="11">
    <source>
        <dbReference type="Proteomes" id="UP000326903"/>
    </source>
</evidence>
<dbReference type="GO" id="GO:0005764">
    <property type="term" value="C:lysosome"/>
    <property type="evidence" value="ECO:0007669"/>
    <property type="project" value="TreeGrafter"/>
</dbReference>
<comment type="function">
    <text evidence="1">Alpha-L-fucosidase is responsible for hydrolyzing the alpha-1,6-linked fucose joined to the reducing-end N-acetylglucosamine of the carbohydrate moieties of glycoproteins.</text>
</comment>
<dbReference type="Gene3D" id="3.20.20.80">
    <property type="entry name" value="Glycosidases"/>
    <property type="match status" value="1"/>
</dbReference>
<dbReference type="InterPro" id="IPR057739">
    <property type="entry name" value="Glyco_hydro_29_N"/>
</dbReference>
<evidence type="ECO:0000256" key="1">
    <source>
        <dbReference type="ARBA" id="ARBA00004071"/>
    </source>
</evidence>
<evidence type="ECO:0000256" key="5">
    <source>
        <dbReference type="ARBA" id="ARBA00022801"/>
    </source>
</evidence>
<keyword evidence="5" id="KW-0378">Hydrolase</keyword>
<evidence type="ECO:0000256" key="2">
    <source>
        <dbReference type="ARBA" id="ARBA00007951"/>
    </source>
</evidence>
<keyword evidence="11" id="KW-1185">Reference proteome</keyword>
<evidence type="ECO:0000256" key="4">
    <source>
        <dbReference type="ARBA" id="ARBA00022729"/>
    </source>
</evidence>
<evidence type="ECO:0000256" key="8">
    <source>
        <dbReference type="SAM" id="SignalP"/>
    </source>
</evidence>
<evidence type="ECO:0000256" key="6">
    <source>
        <dbReference type="ARBA" id="ARBA00023295"/>
    </source>
</evidence>
<dbReference type="InterPro" id="IPR000933">
    <property type="entry name" value="Glyco_hydro_29"/>
</dbReference>
<dbReference type="EC" id="3.2.1.51" evidence="3"/>
<dbReference type="SMART" id="SM00812">
    <property type="entry name" value="Alpha_L_fucos"/>
    <property type="match status" value="1"/>
</dbReference>
<gene>
    <name evidence="10" type="ORF">FW778_17340</name>
</gene>
<feature type="domain" description="Glycoside hydrolase family 29 N-terminal" evidence="9">
    <location>
        <begin position="28"/>
        <end position="337"/>
    </location>
</feature>
<dbReference type="GO" id="GO:0006004">
    <property type="term" value="P:fucose metabolic process"/>
    <property type="evidence" value="ECO:0007669"/>
    <property type="project" value="InterPro"/>
</dbReference>
<dbReference type="InterPro" id="IPR016286">
    <property type="entry name" value="FUC_metazoa-typ"/>
</dbReference>
<name>A0A5J5IDU5_9BACT</name>
<dbReference type="Proteomes" id="UP000326903">
    <property type="component" value="Unassembled WGS sequence"/>
</dbReference>
<evidence type="ECO:0000313" key="10">
    <source>
        <dbReference type="EMBL" id="KAA9037191.1"/>
    </source>
</evidence>
<reference evidence="10 11" key="1">
    <citation type="submission" date="2019-09" db="EMBL/GenBank/DDBJ databases">
        <title>Draft genome sequence of Ginsengibacter sp. BR5-29.</title>
        <authorList>
            <person name="Im W.-T."/>
        </authorList>
    </citation>
    <scope>NUCLEOTIDE SEQUENCE [LARGE SCALE GENOMIC DNA]</scope>
    <source>
        <strain evidence="10 11">BR5-29</strain>
    </source>
</reference>
<feature type="chain" id="PRO_5023900887" description="alpha-L-fucosidase" evidence="8">
    <location>
        <begin position="26"/>
        <end position="448"/>
    </location>
</feature>
<dbReference type="GO" id="GO:0016139">
    <property type="term" value="P:glycoside catabolic process"/>
    <property type="evidence" value="ECO:0007669"/>
    <property type="project" value="TreeGrafter"/>
</dbReference>
<dbReference type="GO" id="GO:0004560">
    <property type="term" value="F:alpha-L-fucosidase activity"/>
    <property type="evidence" value="ECO:0007669"/>
    <property type="project" value="InterPro"/>
</dbReference>